<dbReference type="GeneID" id="88173486"/>
<evidence type="ECO:0000256" key="3">
    <source>
        <dbReference type="ARBA" id="ARBA00005798"/>
    </source>
</evidence>
<gene>
    <name evidence="9" type="ORF">PUMCH_002421</name>
</gene>
<protein>
    <recommendedName>
        <fullName evidence="8">Receptor L-domain domain-containing protein</fullName>
    </recommendedName>
</protein>
<dbReference type="GO" id="GO:0031505">
    <property type="term" value="P:fungal-type cell wall organization"/>
    <property type="evidence" value="ECO:0007669"/>
    <property type="project" value="TreeGrafter"/>
</dbReference>
<dbReference type="GO" id="GO:0005886">
    <property type="term" value="C:plasma membrane"/>
    <property type="evidence" value="ECO:0007669"/>
    <property type="project" value="UniProtKB-SubCell"/>
</dbReference>
<dbReference type="InterPro" id="IPR000494">
    <property type="entry name" value="Rcpt_L-dom"/>
</dbReference>
<sequence length="190" mass="19118">MVNGSLSLDSNSMESFNLNTLTRIGNSLSIDKNSKLTQFNFSSLGYIGGALNIVQNDQLTDFSFFPNLTTIGGSVNLVGGFNNGSFPSLSKVAGGFNLTSTGQLSCAAFVKLNGNGAIKGDKFYCQGASSTVSSSSSKAGNANGGSTDTAVASSSGGASSTTRSSEGSALAKAGLFSFAALFAGVGAFLY</sequence>
<keyword evidence="10" id="KW-1185">Reference proteome</keyword>
<keyword evidence="6" id="KW-0732">Signal</keyword>
<keyword evidence="5" id="KW-0964">Secreted</keyword>
<dbReference type="PANTHER" id="PTHR31018:SF3">
    <property type="entry name" value="RECEPTOR PROTEIN-TYROSINE KINASE"/>
    <property type="match status" value="1"/>
</dbReference>
<dbReference type="Pfam" id="PF01030">
    <property type="entry name" value="Recep_L_domain"/>
    <property type="match status" value="1"/>
</dbReference>
<evidence type="ECO:0000256" key="6">
    <source>
        <dbReference type="ARBA" id="ARBA00022729"/>
    </source>
</evidence>
<evidence type="ECO:0000256" key="4">
    <source>
        <dbReference type="ARBA" id="ARBA00022512"/>
    </source>
</evidence>
<dbReference type="GO" id="GO:0009986">
    <property type="term" value="C:cell surface"/>
    <property type="evidence" value="ECO:0007669"/>
    <property type="project" value="TreeGrafter"/>
</dbReference>
<accession>A0AAX4H978</accession>
<evidence type="ECO:0000256" key="1">
    <source>
        <dbReference type="ARBA" id="ARBA00004191"/>
    </source>
</evidence>
<name>A0AAX4H978_9ASCO</name>
<dbReference type="EMBL" id="CP138896">
    <property type="protein sequence ID" value="WPK25118.1"/>
    <property type="molecule type" value="Genomic_DNA"/>
</dbReference>
<organism evidence="9 10">
    <name type="scientific">Australozyma saopauloensis</name>
    <dbReference type="NCBI Taxonomy" id="291208"/>
    <lineage>
        <taxon>Eukaryota</taxon>
        <taxon>Fungi</taxon>
        <taxon>Dikarya</taxon>
        <taxon>Ascomycota</taxon>
        <taxon>Saccharomycotina</taxon>
        <taxon>Pichiomycetes</taxon>
        <taxon>Metschnikowiaceae</taxon>
        <taxon>Australozyma</taxon>
    </lineage>
</organism>
<dbReference type="PANTHER" id="PTHR31018">
    <property type="entry name" value="SPORULATION-SPECIFIC PROTEIN-RELATED"/>
    <property type="match status" value="1"/>
</dbReference>
<evidence type="ECO:0000313" key="10">
    <source>
        <dbReference type="Proteomes" id="UP001338582"/>
    </source>
</evidence>
<dbReference type="InterPro" id="IPR036941">
    <property type="entry name" value="Rcpt_L-dom_sf"/>
</dbReference>
<proteinExistence type="inferred from homology"/>
<evidence type="ECO:0000256" key="7">
    <source>
        <dbReference type="ARBA" id="ARBA00023180"/>
    </source>
</evidence>
<dbReference type="KEGG" id="asau:88173486"/>
<dbReference type="Proteomes" id="UP001338582">
    <property type="component" value="Chromosome 3"/>
</dbReference>
<keyword evidence="7" id="KW-0325">Glycoprotein</keyword>
<evidence type="ECO:0000256" key="2">
    <source>
        <dbReference type="ARBA" id="ARBA00004609"/>
    </source>
</evidence>
<feature type="domain" description="Receptor L-domain" evidence="8">
    <location>
        <begin position="22"/>
        <end position="74"/>
    </location>
</feature>
<dbReference type="RefSeq" id="XP_062877501.1">
    <property type="nucleotide sequence ID" value="XM_063021431.1"/>
</dbReference>
<evidence type="ECO:0000313" key="9">
    <source>
        <dbReference type="EMBL" id="WPK25118.1"/>
    </source>
</evidence>
<evidence type="ECO:0000259" key="8">
    <source>
        <dbReference type="Pfam" id="PF01030"/>
    </source>
</evidence>
<dbReference type="SUPFAM" id="SSF52058">
    <property type="entry name" value="L domain-like"/>
    <property type="match status" value="1"/>
</dbReference>
<keyword evidence="4" id="KW-0134">Cell wall</keyword>
<reference evidence="9 10" key="1">
    <citation type="submission" date="2023-10" db="EMBL/GenBank/DDBJ databases">
        <title>Draft Genome Sequence of Candida saopaulonensis from a very Premature Infant with Sepsis.</title>
        <authorList>
            <person name="Ning Y."/>
            <person name="Dai R."/>
            <person name="Xiao M."/>
            <person name="Xu Y."/>
            <person name="Yan Q."/>
            <person name="Zhang L."/>
        </authorList>
    </citation>
    <scope>NUCLEOTIDE SEQUENCE [LARGE SCALE GENOMIC DNA]</scope>
    <source>
        <strain evidence="9 10">19XY460</strain>
    </source>
</reference>
<comment type="similarity">
    <text evidence="3">Belongs to the SPS2 family.</text>
</comment>
<dbReference type="GO" id="GO:0009277">
    <property type="term" value="C:fungal-type cell wall"/>
    <property type="evidence" value="ECO:0007669"/>
    <property type="project" value="TreeGrafter"/>
</dbReference>
<evidence type="ECO:0000256" key="5">
    <source>
        <dbReference type="ARBA" id="ARBA00022525"/>
    </source>
</evidence>
<comment type="subcellular location">
    <subcellularLocation>
        <location evidence="2">Cell membrane</location>
        <topology evidence="2">Lipid-anchor</topology>
        <topology evidence="2">GPI-anchor</topology>
    </subcellularLocation>
    <subcellularLocation>
        <location evidence="1">Secreted</location>
        <location evidence="1">Cell wall</location>
    </subcellularLocation>
</comment>
<dbReference type="Gene3D" id="3.80.20.20">
    <property type="entry name" value="Receptor L-domain"/>
    <property type="match status" value="1"/>
</dbReference>
<dbReference type="InterPro" id="IPR051648">
    <property type="entry name" value="CWI-Assembly_Regulator"/>
</dbReference>
<dbReference type="AlphaFoldDB" id="A0AAX4H978"/>